<evidence type="ECO:0000256" key="3">
    <source>
        <dbReference type="ARBA" id="ARBA00022857"/>
    </source>
</evidence>
<feature type="binding site" evidence="6">
    <location>
        <begin position="128"/>
        <end position="129"/>
    </location>
    <ligand>
        <name>NAD(+)</name>
        <dbReference type="ChEBI" id="CHEBI:57540"/>
    </ligand>
</feature>
<comment type="subcellular location">
    <subcellularLocation>
        <location evidence="6">Cytoplasm</location>
    </subcellularLocation>
</comment>
<proteinExistence type="inferred from homology"/>
<organism evidence="7 8">
    <name type="scientific">Dehalobacter restrictus</name>
    <dbReference type="NCBI Taxonomy" id="55583"/>
    <lineage>
        <taxon>Bacteria</taxon>
        <taxon>Bacillati</taxon>
        <taxon>Bacillota</taxon>
        <taxon>Clostridia</taxon>
        <taxon>Eubacteriales</taxon>
        <taxon>Desulfitobacteriaceae</taxon>
        <taxon>Dehalobacter</taxon>
    </lineage>
</organism>
<evidence type="ECO:0000256" key="1">
    <source>
        <dbReference type="ARBA" id="ARBA00022679"/>
    </source>
</evidence>
<dbReference type="PANTHER" id="PTHR20275:SF0">
    <property type="entry name" value="NAD KINASE"/>
    <property type="match status" value="1"/>
</dbReference>
<feature type="active site" description="Proton acceptor" evidence="6">
    <location>
        <position position="55"/>
    </location>
</feature>
<evidence type="ECO:0000256" key="6">
    <source>
        <dbReference type="HAMAP-Rule" id="MF_00361"/>
    </source>
</evidence>
<dbReference type="SUPFAM" id="SSF111331">
    <property type="entry name" value="NAD kinase/diacylglycerol kinase-like"/>
    <property type="match status" value="1"/>
</dbReference>
<comment type="catalytic activity">
    <reaction evidence="5 6">
        <text>NAD(+) + ATP = ADP + NADP(+) + H(+)</text>
        <dbReference type="Rhea" id="RHEA:18629"/>
        <dbReference type="ChEBI" id="CHEBI:15378"/>
        <dbReference type="ChEBI" id="CHEBI:30616"/>
        <dbReference type="ChEBI" id="CHEBI:57540"/>
        <dbReference type="ChEBI" id="CHEBI:58349"/>
        <dbReference type="ChEBI" id="CHEBI:456216"/>
        <dbReference type="EC" id="2.7.1.23"/>
    </reaction>
</comment>
<dbReference type="InterPro" id="IPR002504">
    <property type="entry name" value="NADK"/>
</dbReference>
<dbReference type="EMBL" id="CP046996">
    <property type="protein sequence ID" value="QHA00392.1"/>
    <property type="molecule type" value="Genomic_DNA"/>
</dbReference>
<dbReference type="InterPro" id="IPR017438">
    <property type="entry name" value="ATP-NAD_kinase_N"/>
</dbReference>
<sequence length="272" mass="30283">MRNKVGIWINHSKITKESITPQLINWFNSQGWETVPEWDQEITEDVDFVLSLGGDGTVLKAAREAARFNIPVLGVNYGRLGFLCEVERGEIYSALKKVLRNEYTVDERLMMITSYFKDGQKQQDMVLNDVVFIRDSEETLITLQVKLSGEPIASPPSDGLIIATPTGSTAYSLSAGGPVVSPDVQAMLITPLAAHALSSRPMVISNKEKIDISLTRGNKCRVTVDGKYLTTMNSGDAVRIETAPIKARFIRLGGRSFPKVVREKLRDRWHES</sequence>
<keyword evidence="6" id="KW-0067">ATP-binding</keyword>
<dbReference type="GO" id="GO:0051287">
    <property type="term" value="F:NAD binding"/>
    <property type="evidence" value="ECO:0007669"/>
    <property type="project" value="UniProtKB-ARBA"/>
</dbReference>
<feature type="binding site" evidence="6">
    <location>
        <position position="60"/>
    </location>
    <ligand>
        <name>NAD(+)</name>
        <dbReference type="ChEBI" id="CHEBI:57540"/>
    </ligand>
</feature>
<dbReference type="InterPro" id="IPR017437">
    <property type="entry name" value="ATP-NAD_kinase_PpnK-typ_C"/>
</dbReference>
<dbReference type="GO" id="GO:0046872">
    <property type="term" value="F:metal ion binding"/>
    <property type="evidence" value="ECO:0007669"/>
    <property type="project" value="UniProtKB-UniRule"/>
</dbReference>
<dbReference type="Gene3D" id="2.60.200.30">
    <property type="entry name" value="Probable inorganic polyphosphate/atp-NAD kinase, domain 2"/>
    <property type="match status" value="1"/>
</dbReference>
<evidence type="ECO:0000256" key="4">
    <source>
        <dbReference type="ARBA" id="ARBA00023027"/>
    </source>
</evidence>
<keyword evidence="3 6" id="KW-0521">NADP</keyword>
<dbReference type="EC" id="2.7.1.23" evidence="6"/>
<keyword evidence="6" id="KW-0963">Cytoplasm</keyword>
<comment type="caution">
    <text evidence="6">Lacks conserved residue(s) required for the propagation of feature annotation.</text>
</comment>
<protein>
    <recommendedName>
        <fullName evidence="6">NAD kinase</fullName>
        <ecNumber evidence="6">2.7.1.23</ecNumber>
    </recommendedName>
    <alternativeName>
        <fullName evidence="6">ATP-dependent NAD kinase</fullName>
    </alternativeName>
</protein>
<reference evidence="7 8" key="1">
    <citation type="submission" date="2019-12" db="EMBL/GenBank/DDBJ databases">
        <title>Sequence classification of anaerobic respiratory reductive dehalogenases: First we see many, then we see few.</title>
        <authorList>
            <person name="Molenda O."/>
            <person name="Puentes Jacome L.A."/>
            <person name="Cao X."/>
            <person name="Nesbo C.L."/>
            <person name="Tang S."/>
            <person name="Morson N."/>
            <person name="Patron J."/>
            <person name="Lomheim L."/>
            <person name="Wishart D.S."/>
            <person name="Edwards E.A."/>
        </authorList>
    </citation>
    <scope>NUCLEOTIDE SEQUENCE [LARGE SCALE GENOMIC DNA]</scope>
    <source>
        <strain evidence="7 8">12DCA</strain>
    </source>
</reference>
<feature type="binding site" evidence="6">
    <location>
        <begin position="55"/>
        <end position="56"/>
    </location>
    <ligand>
        <name>NAD(+)</name>
        <dbReference type="ChEBI" id="CHEBI:57540"/>
    </ligand>
</feature>
<keyword evidence="1 6" id="KW-0808">Transferase</keyword>
<accession>A0A857DIR9</accession>
<comment type="function">
    <text evidence="6">Involved in the regulation of the intracellular balance of NAD and NADP, and is a key enzyme in the biosynthesis of NADP. Catalyzes specifically the phosphorylation on 2'-hydroxyl of the adenosine moiety of NAD to yield NADP.</text>
</comment>
<dbReference type="GO" id="GO:0006741">
    <property type="term" value="P:NADP+ biosynthetic process"/>
    <property type="evidence" value="ECO:0007669"/>
    <property type="project" value="UniProtKB-UniRule"/>
</dbReference>
<keyword evidence="2 6" id="KW-0418">Kinase</keyword>
<comment type="cofactor">
    <cofactor evidence="6">
        <name>a divalent metal cation</name>
        <dbReference type="ChEBI" id="CHEBI:60240"/>
    </cofactor>
</comment>
<gene>
    <name evidence="6" type="primary">nadK</name>
    <name evidence="7" type="ORF">GQ588_06960</name>
</gene>
<feature type="binding site" evidence="6">
    <location>
        <position position="193"/>
    </location>
    <ligand>
        <name>NAD(+)</name>
        <dbReference type="ChEBI" id="CHEBI:57540"/>
    </ligand>
</feature>
<dbReference type="GO" id="GO:0005737">
    <property type="term" value="C:cytoplasm"/>
    <property type="evidence" value="ECO:0007669"/>
    <property type="project" value="UniProtKB-SubCell"/>
</dbReference>
<dbReference type="InterPro" id="IPR016064">
    <property type="entry name" value="NAD/diacylglycerol_kinase_sf"/>
</dbReference>
<dbReference type="Pfam" id="PF20143">
    <property type="entry name" value="NAD_kinase_C"/>
    <property type="match status" value="1"/>
</dbReference>
<dbReference type="PANTHER" id="PTHR20275">
    <property type="entry name" value="NAD KINASE"/>
    <property type="match status" value="1"/>
</dbReference>
<keyword evidence="6" id="KW-0547">Nucleotide-binding</keyword>
<evidence type="ECO:0000256" key="2">
    <source>
        <dbReference type="ARBA" id="ARBA00022777"/>
    </source>
</evidence>
<dbReference type="Proteomes" id="UP000430508">
    <property type="component" value="Chromosome"/>
</dbReference>
<dbReference type="Pfam" id="PF01513">
    <property type="entry name" value="NAD_kinase"/>
    <property type="match status" value="1"/>
</dbReference>
<dbReference type="Gene3D" id="3.40.50.10330">
    <property type="entry name" value="Probable inorganic polyphosphate/atp-NAD kinase, domain 1"/>
    <property type="match status" value="1"/>
</dbReference>
<feature type="binding site" evidence="6">
    <location>
        <position position="158"/>
    </location>
    <ligand>
        <name>NAD(+)</name>
        <dbReference type="ChEBI" id="CHEBI:57540"/>
    </ligand>
</feature>
<evidence type="ECO:0000256" key="5">
    <source>
        <dbReference type="ARBA" id="ARBA00047925"/>
    </source>
</evidence>
<dbReference type="GO" id="GO:0003951">
    <property type="term" value="F:NAD+ kinase activity"/>
    <property type="evidence" value="ECO:0007669"/>
    <property type="project" value="UniProtKB-UniRule"/>
</dbReference>
<comment type="similarity">
    <text evidence="6">Belongs to the NAD kinase family.</text>
</comment>
<dbReference type="AlphaFoldDB" id="A0A857DIR9"/>
<evidence type="ECO:0000313" key="8">
    <source>
        <dbReference type="Proteomes" id="UP000430508"/>
    </source>
</evidence>
<dbReference type="GO" id="GO:0019674">
    <property type="term" value="P:NAD+ metabolic process"/>
    <property type="evidence" value="ECO:0007669"/>
    <property type="project" value="InterPro"/>
</dbReference>
<evidence type="ECO:0000313" key="7">
    <source>
        <dbReference type="EMBL" id="QHA00392.1"/>
    </source>
</evidence>
<keyword evidence="4 6" id="KW-0520">NAD</keyword>
<dbReference type="RefSeq" id="WP_019225578.1">
    <property type="nucleotide sequence ID" value="NZ_CP046996.1"/>
</dbReference>
<dbReference type="GO" id="GO:0005524">
    <property type="term" value="F:ATP binding"/>
    <property type="evidence" value="ECO:0007669"/>
    <property type="project" value="UniProtKB-KW"/>
</dbReference>
<dbReference type="HAMAP" id="MF_00361">
    <property type="entry name" value="NAD_kinase"/>
    <property type="match status" value="1"/>
</dbReference>
<name>A0A857DIR9_9FIRM</name>
<feature type="binding site" evidence="6">
    <location>
        <begin position="169"/>
        <end position="174"/>
    </location>
    <ligand>
        <name>NAD(+)</name>
        <dbReference type="ChEBI" id="CHEBI:57540"/>
    </ligand>
</feature>